<dbReference type="Gene3D" id="3.40.190.10">
    <property type="entry name" value="Periplasmic binding protein-like II"/>
    <property type="match status" value="2"/>
</dbReference>
<proteinExistence type="inferred from homology"/>
<dbReference type="GO" id="GO:0042956">
    <property type="term" value="P:maltodextrin transmembrane transport"/>
    <property type="evidence" value="ECO:0007669"/>
    <property type="project" value="TreeGrafter"/>
</dbReference>
<dbReference type="Pfam" id="PF01547">
    <property type="entry name" value="SBP_bac_1"/>
    <property type="match status" value="1"/>
</dbReference>
<evidence type="ECO:0000256" key="5">
    <source>
        <dbReference type="SAM" id="SignalP"/>
    </source>
</evidence>
<organism evidence="6 7">
    <name type="scientific">Fumia xinanensis</name>
    <dbReference type="NCBI Taxonomy" id="2763659"/>
    <lineage>
        <taxon>Bacteria</taxon>
        <taxon>Bacillati</taxon>
        <taxon>Bacillota</taxon>
        <taxon>Clostridia</taxon>
        <taxon>Eubacteriales</taxon>
        <taxon>Oscillospiraceae</taxon>
        <taxon>Fumia</taxon>
    </lineage>
</organism>
<feature type="signal peptide" evidence="5">
    <location>
        <begin position="1"/>
        <end position="22"/>
    </location>
</feature>
<name>A0A926E5E0_9FIRM</name>
<comment type="caution">
    <text evidence="6">The sequence shown here is derived from an EMBL/GenBank/DDBJ whole genome shotgun (WGS) entry which is preliminary data.</text>
</comment>
<dbReference type="GO" id="GO:0015768">
    <property type="term" value="P:maltose transport"/>
    <property type="evidence" value="ECO:0007669"/>
    <property type="project" value="TreeGrafter"/>
</dbReference>
<sequence>MKLKKWLATLLAGLMVLSFTSACGPSGGPSDSGKESDSSKSGSSDAEETKTITFWHSFTQPDREAAIAKVCKEFEAKHPGVKVDIEIYPWATFHTKWTTGLATKALPDISTALVDEAIMMAKSDATVPVDDVIDQIGRDRFVQKPLKILSYDDKNYAIPFYTHCRVLLYRKDVFAEKNIEPPETWQELIAASKAVTDPSKNQYGLVIPMSKSDYIATSFLYIISESLGAHLVKSDGTVDLTSPKMQESINILLDLYKAGSPEGSINYASKEENDMFFQGKSTIDINTGFNITGVRDSAPQYYDQIGIVPTPVENKGDPRNSGFADYISLVVWKNAKYPELTKELLMDLYQDDNYIDFLHCTPGGMLPALTDIAESEKYLDNEVIQKFKKEIDIIQEGVAVGAPIGGDMAASPSINIIKNQGLIESMLQKIILEGTPVDQAAKETEAKINQEIAQLK</sequence>
<evidence type="ECO:0000256" key="3">
    <source>
        <dbReference type="ARBA" id="ARBA00022729"/>
    </source>
</evidence>
<dbReference type="InterPro" id="IPR006059">
    <property type="entry name" value="SBP"/>
</dbReference>
<gene>
    <name evidence="6" type="ORF">H8710_05500</name>
</gene>
<dbReference type="PROSITE" id="PS51257">
    <property type="entry name" value="PROKAR_LIPOPROTEIN"/>
    <property type="match status" value="1"/>
</dbReference>
<dbReference type="CDD" id="cd13585">
    <property type="entry name" value="PBP2_TMBP_like"/>
    <property type="match status" value="1"/>
</dbReference>
<reference evidence="6" key="1">
    <citation type="submission" date="2020-08" db="EMBL/GenBank/DDBJ databases">
        <title>Genome public.</title>
        <authorList>
            <person name="Liu C."/>
            <person name="Sun Q."/>
        </authorList>
    </citation>
    <scope>NUCLEOTIDE SEQUENCE</scope>
    <source>
        <strain evidence="6">NSJ-33</strain>
    </source>
</reference>
<dbReference type="Proteomes" id="UP000610760">
    <property type="component" value="Unassembled WGS sequence"/>
</dbReference>
<evidence type="ECO:0000256" key="4">
    <source>
        <dbReference type="SAM" id="MobiDB-lite"/>
    </source>
</evidence>
<protein>
    <submittedName>
        <fullName evidence="6">Sugar ABC transporter substrate-binding protein</fullName>
    </submittedName>
</protein>
<keyword evidence="7" id="KW-1185">Reference proteome</keyword>
<dbReference type="GO" id="GO:0055052">
    <property type="term" value="C:ATP-binding cassette (ABC) transporter complex, substrate-binding subunit-containing"/>
    <property type="evidence" value="ECO:0007669"/>
    <property type="project" value="TreeGrafter"/>
</dbReference>
<dbReference type="GO" id="GO:1901982">
    <property type="term" value="F:maltose binding"/>
    <property type="evidence" value="ECO:0007669"/>
    <property type="project" value="TreeGrafter"/>
</dbReference>
<dbReference type="SUPFAM" id="SSF53850">
    <property type="entry name" value="Periplasmic binding protein-like II"/>
    <property type="match status" value="1"/>
</dbReference>
<feature type="chain" id="PRO_5036836434" evidence="5">
    <location>
        <begin position="23"/>
        <end position="456"/>
    </location>
</feature>
<dbReference type="PANTHER" id="PTHR30061">
    <property type="entry name" value="MALTOSE-BINDING PERIPLASMIC PROTEIN"/>
    <property type="match status" value="1"/>
</dbReference>
<accession>A0A926E5E0</accession>
<evidence type="ECO:0000256" key="1">
    <source>
        <dbReference type="ARBA" id="ARBA00008520"/>
    </source>
</evidence>
<keyword evidence="2" id="KW-0813">Transport</keyword>
<dbReference type="PANTHER" id="PTHR30061:SF50">
    <property type="entry name" value="MALTOSE_MALTODEXTRIN-BINDING PERIPLASMIC PROTEIN"/>
    <property type="match status" value="1"/>
</dbReference>
<evidence type="ECO:0000313" key="7">
    <source>
        <dbReference type="Proteomes" id="UP000610760"/>
    </source>
</evidence>
<feature type="region of interest" description="Disordered" evidence="4">
    <location>
        <begin position="25"/>
        <end position="47"/>
    </location>
</feature>
<evidence type="ECO:0000256" key="2">
    <source>
        <dbReference type="ARBA" id="ARBA00022448"/>
    </source>
</evidence>
<keyword evidence="3 5" id="KW-0732">Signal</keyword>
<dbReference type="AlphaFoldDB" id="A0A926E5E0"/>
<comment type="similarity">
    <text evidence="1">Belongs to the bacterial solute-binding protein 1 family.</text>
</comment>
<dbReference type="RefSeq" id="WP_249294419.1">
    <property type="nucleotide sequence ID" value="NZ_JACRSV010000001.1"/>
</dbReference>
<evidence type="ECO:0000313" key="6">
    <source>
        <dbReference type="EMBL" id="MBC8559526.1"/>
    </source>
</evidence>
<dbReference type="EMBL" id="JACRSV010000001">
    <property type="protein sequence ID" value="MBC8559526.1"/>
    <property type="molecule type" value="Genomic_DNA"/>
</dbReference>